<keyword evidence="2" id="KW-1185">Reference proteome</keyword>
<gene>
    <name evidence="1" type="ORF">JOC94_004673</name>
</gene>
<protein>
    <submittedName>
        <fullName evidence="1">Uncharacterized protein</fullName>
    </submittedName>
</protein>
<accession>A0ABS2RDA4</accession>
<sequence>MVKVKPIGREKLKRTIQETIDSKRSFSTEEQLWQKFNWIIERAEHYAQKTGLDTDEILNAWEEQRNYSWENFYQEANQPEIKADNVKVFNTLEAG</sequence>
<dbReference type="RefSeq" id="WP_205180392.1">
    <property type="nucleotide sequence ID" value="NZ_JAFBFH010000062.1"/>
</dbReference>
<reference evidence="1 2" key="1">
    <citation type="submission" date="2021-01" db="EMBL/GenBank/DDBJ databases">
        <title>Genomic Encyclopedia of Type Strains, Phase IV (KMG-IV): sequencing the most valuable type-strain genomes for metagenomic binning, comparative biology and taxonomic classification.</title>
        <authorList>
            <person name="Goeker M."/>
        </authorList>
    </citation>
    <scope>NUCLEOTIDE SEQUENCE [LARGE SCALE GENOMIC DNA]</scope>
    <source>
        <strain evidence="1 2">DSM 105453</strain>
    </source>
</reference>
<dbReference type="Proteomes" id="UP000823485">
    <property type="component" value="Unassembled WGS sequence"/>
</dbReference>
<comment type="caution">
    <text evidence="1">The sequence shown here is derived from an EMBL/GenBank/DDBJ whole genome shotgun (WGS) entry which is preliminary data.</text>
</comment>
<dbReference type="EMBL" id="JAFBFH010000062">
    <property type="protein sequence ID" value="MBM7717642.1"/>
    <property type="molecule type" value="Genomic_DNA"/>
</dbReference>
<evidence type="ECO:0000313" key="1">
    <source>
        <dbReference type="EMBL" id="MBM7717642.1"/>
    </source>
</evidence>
<name>A0ABS2RDA4_9BACI</name>
<evidence type="ECO:0000313" key="2">
    <source>
        <dbReference type="Proteomes" id="UP000823485"/>
    </source>
</evidence>
<organism evidence="1 2">
    <name type="scientific">Siminovitchia thermophila</name>
    <dbReference type="NCBI Taxonomy" id="1245522"/>
    <lineage>
        <taxon>Bacteria</taxon>
        <taxon>Bacillati</taxon>
        <taxon>Bacillota</taxon>
        <taxon>Bacilli</taxon>
        <taxon>Bacillales</taxon>
        <taxon>Bacillaceae</taxon>
        <taxon>Siminovitchia</taxon>
    </lineage>
</organism>
<proteinExistence type="predicted"/>